<dbReference type="PRINTS" id="PR00368">
    <property type="entry name" value="FADPNR"/>
</dbReference>
<dbReference type="PANTHER" id="PTHR42949">
    <property type="entry name" value="ANAEROBIC GLYCEROL-3-PHOSPHATE DEHYDROGENASE SUBUNIT B"/>
    <property type="match status" value="1"/>
</dbReference>
<dbReference type="EMBL" id="FMWG01000023">
    <property type="protein sequence ID" value="SCZ74220.1"/>
    <property type="molecule type" value="Genomic_DNA"/>
</dbReference>
<evidence type="ECO:0000259" key="2">
    <source>
        <dbReference type="Pfam" id="PF07992"/>
    </source>
</evidence>
<dbReference type="Gene3D" id="1.10.10.1100">
    <property type="entry name" value="BFD-like [2Fe-2S]-binding domain"/>
    <property type="match status" value="1"/>
</dbReference>
<dbReference type="InterPro" id="IPR041117">
    <property type="entry name" value="SoxA_A3"/>
</dbReference>
<dbReference type="InterPro" id="IPR051691">
    <property type="entry name" value="Metab_Enz_Cyan_OpOx_G3PDH"/>
</dbReference>
<keyword evidence="1" id="KW-0560">Oxidoreductase</keyword>
<dbReference type="Pfam" id="PF07992">
    <property type="entry name" value="Pyr_redox_2"/>
    <property type="match status" value="1"/>
</dbReference>
<proteinExistence type="predicted"/>
<accession>A0A1G5RK85</accession>
<dbReference type="GO" id="GO:0016491">
    <property type="term" value="F:oxidoreductase activity"/>
    <property type="evidence" value="ECO:0007669"/>
    <property type="project" value="UniProtKB-KW"/>
</dbReference>
<feature type="domain" description="SoxA A3" evidence="3">
    <location>
        <begin position="384"/>
        <end position="441"/>
    </location>
</feature>
<evidence type="ECO:0000256" key="1">
    <source>
        <dbReference type="ARBA" id="ARBA00023002"/>
    </source>
</evidence>
<keyword evidence="5" id="KW-1185">Reference proteome</keyword>
<dbReference type="CDD" id="cd19946">
    <property type="entry name" value="GlpA-like_Fer2_BFD-like"/>
    <property type="match status" value="1"/>
</dbReference>
<evidence type="ECO:0000313" key="4">
    <source>
        <dbReference type="EMBL" id="SCZ74220.1"/>
    </source>
</evidence>
<dbReference type="PIRSF" id="PIRSF037495">
    <property type="entry name" value="Opine_OX_OoxA/HcnB"/>
    <property type="match status" value="1"/>
</dbReference>
<dbReference type="STRING" id="1156985.SAMN04488118_12313"/>
<dbReference type="OrthoDB" id="9801699at2"/>
<dbReference type="PANTHER" id="PTHR42949:SF3">
    <property type="entry name" value="ANAEROBIC GLYCEROL-3-PHOSPHATE DEHYDROGENASE SUBUNIT B"/>
    <property type="match status" value="1"/>
</dbReference>
<dbReference type="Gene3D" id="3.50.50.60">
    <property type="entry name" value="FAD/NAD(P)-binding domain"/>
    <property type="match status" value="2"/>
</dbReference>
<reference evidence="4 5" key="1">
    <citation type="submission" date="2016-10" db="EMBL/GenBank/DDBJ databases">
        <authorList>
            <person name="de Groot N.N."/>
        </authorList>
    </citation>
    <scope>NUCLEOTIDE SEQUENCE [LARGE SCALE GENOMIC DNA]</scope>
    <source>
        <strain evidence="4 5">U95</strain>
    </source>
</reference>
<dbReference type="AlphaFoldDB" id="A0A1G5RK85"/>
<evidence type="ECO:0000259" key="3">
    <source>
        <dbReference type="Pfam" id="PF17806"/>
    </source>
</evidence>
<gene>
    <name evidence="4" type="ORF">SAMN04488118_12313</name>
</gene>
<dbReference type="InterPro" id="IPR017224">
    <property type="entry name" value="Opine_Oxase_asu/HCN_bsu"/>
</dbReference>
<evidence type="ECO:0000313" key="5">
    <source>
        <dbReference type="Proteomes" id="UP000198767"/>
    </source>
</evidence>
<dbReference type="PRINTS" id="PR00411">
    <property type="entry name" value="PNDRDTASEI"/>
</dbReference>
<protein>
    <submittedName>
        <fullName evidence="4">NADPH-dependent 2,4-dienoyl-CoA reductase, sulfur reductase</fullName>
    </submittedName>
</protein>
<dbReference type="InterPro" id="IPR023753">
    <property type="entry name" value="FAD/NAD-binding_dom"/>
</dbReference>
<dbReference type="SUPFAM" id="SSF51905">
    <property type="entry name" value="FAD/NAD(P)-binding domain"/>
    <property type="match status" value="1"/>
</dbReference>
<sequence length="445" mass="46969">MTDLLIVGAGPAGMSAAIEAVKYGIHPIVVDNRPEPGGNIYAFLGSNKRKHPERIKIFGPDYAKGGALIDAFLTSVEEGRITYHSSARLWRIDPDGGYAFDGPDGSRAGKAEQIILATGAQERPMPLPGWTLPGVMGVGAAQILMKSGGELPAGDIVIVGAGPLPLLLADQLAKAGRPVKAMIEPAGASRLLNAAPHILQAAAAPKTALKGTLLLAKRILRRTSVWRNAKNIEIVGADTAAGVRFMRGKTAELDAACVLIHDGIIPNLNPLRAAGLELEYSEQQKTWHVQSSDVIHVAGDGAGILGVDAAIISGRTAAKRVCRADPVNSDEKAYKKQRSFRQFIDATYPPVQTAGKAKSDTVLCRCEMIRAGAVEAAIDTLGADPNAIKRALRIGMGPCQGRLCNHSLADYSGTKLNCSAKEVGLPRARNPVLPVSFETLAELEE</sequence>
<feature type="domain" description="FAD/NAD(P)-binding" evidence="2">
    <location>
        <begin position="3"/>
        <end position="302"/>
    </location>
</feature>
<dbReference type="RefSeq" id="WP_090221311.1">
    <property type="nucleotide sequence ID" value="NZ_FMWG01000023.1"/>
</dbReference>
<organism evidence="4 5">
    <name type="scientific">Epibacterium ulvae</name>
    <dbReference type="NCBI Taxonomy" id="1156985"/>
    <lineage>
        <taxon>Bacteria</taxon>
        <taxon>Pseudomonadati</taxon>
        <taxon>Pseudomonadota</taxon>
        <taxon>Alphaproteobacteria</taxon>
        <taxon>Rhodobacterales</taxon>
        <taxon>Roseobacteraceae</taxon>
        <taxon>Epibacterium</taxon>
    </lineage>
</organism>
<dbReference type="Pfam" id="PF17806">
    <property type="entry name" value="SO_alpha_A3"/>
    <property type="match status" value="1"/>
</dbReference>
<dbReference type="InterPro" id="IPR036188">
    <property type="entry name" value="FAD/NAD-bd_sf"/>
</dbReference>
<dbReference type="InterPro" id="IPR041854">
    <property type="entry name" value="BFD-like_2Fe2S-bd_dom_sf"/>
</dbReference>
<name>A0A1G5RK85_9RHOB</name>
<dbReference type="Proteomes" id="UP000198767">
    <property type="component" value="Unassembled WGS sequence"/>
</dbReference>